<dbReference type="Proteomes" id="UP000183994">
    <property type="component" value="Unassembled WGS sequence"/>
</dbReference>
<reference evidence="3" key="1">
    <citation type="submission" date="2016-11" db="EMBL/GenBank/DDBJ databases">
        <authorList>
            <person name="Varghese N."/>
            <person name="Submissions S."/>
        </authorList>
    </citation>
    <scope>NUCLEOTIDE SEQUENCE [LARGE SCALE GENOMIC DNA]</scope>
    <source>
        <strain evidence="3">DSM 16219</strain>
    </source>
</reference>
<evidence type="ECO:0008006" key="4">
    <source>
        <dbReference type="Google" id="ProtNLM"/>
    </source>
</evidence>
<name>A0A1M6N5K4_9BACT</name>
<evidence type="ECO:0000313" key="2">
    <source>
        <dbReference type="EMBL" id="SHJ90961.1"/>
    </source>
</evidence>
<dbReference type="NCBIfam" id="NF033441">
    <property type="entry name" value="BREX_BrxC"/>
    <property type="match status" value="1"/>
</dbReference>
<gene>
    <name evidence="2" type="ORF">SAMN02745216_02521</name>
</gene>
<organism evidence="2 3">
    <name type="scientific">Desulfatibacillum alkenivorans DSM 16219</name>
    <dbReference type="NCBI Taxonomy" id="1121393"/>
    <lineage>
        <taxon>Bacteria</taxon>
        <taxon>Pseudomonadati</taxon>
        <taxon>Thermodesulfobacteriota</taxon>
        <taxon>Desulfobacteria</taxon>
        <taxon>Desulfobacterales</taxon>
        <taxon>Desulfatibacillaceae</taxon>
        <taxon>Desulfatibacillum</taxon>
    </lineage>
</organism>
<keyword evidence="3" id="KW-1185">Reference proteome</keyword>
<evidence type="ECO:0000256" key="1">
    <source>
        <dbReference type="SAM" id="Coils"/>
    </source>
</evidence>
<dbReference type="EMBL" id="FQZU01000014">
    <property type="protein sequence ID" value="SHJ90961.1"/>
    <property type="molecule type" value="Genomic_DNA"/>
</dbReference>
<dbReference type="InterPro" id="IPR047679">
    <property type="entry name" value="BREX_BrxC"/>
</dbReference>
<dbReference type="STRING" id="1121393.SAMN02745216_02521"/>
<evidence type="ECO:0000313" key="3">
    <source>
        <dbReference type="Proteomes" id="UP000183994"/>
    </source>
</evidence>
<dbReference type="AlphaFoldDB" id="A0A1M6N5K4"/>
<protein>
    <recommendedName>
        <fullName evidence="4">BREX system P-loop protein BrxC</fullName>
    </recommendedName>
</protein>
<proteinExistence type="predicted"/>
<sequence length="1215" mass="137176">MKNIRDIFAKPIDRTIEEVIKVEQADEKAVLTELEEYVPTDFLQEQYARIFEEIASGPSNPREGIGIWISGFFGSGKSLFAKILGYTMAARKVGSKTASDIFKIKVNNPKIADLVDLINARIPFHAVIFDVSMDRGVRLANERLTEIIYKALLRELGYSEDFDLAELEITLEGDGKLDAFLTRFEEVHGQPWEKRRLLGLALNEAGEVLHSLYPGTYSTPDSYVNSVGSGRADIDPNKLARRAYELTDRRKPGHALIFIIDEVGQYVSRSVDKMLDLQAIVQALGVESKNRVEHKKAVSPCWLAVTSQEKLDEVVHALDSKKIELARLQDRFRLTVDLKQSDIAEITARRVLEKKPDAEKALGDLYVENEGRIKELGRLERTSRDISVTRESFVRLYPYLPYEIDLCVDIVAGLRLRRGAHRHVGGSNRTIIKQAQELMINPRTRLADAPIGDLVTLDKVYELLYLGNLLPSEVSREIDKVAKDLPDNPMAHKVAKAIALLEPVKNLPRTPHNLAVVLYPSVTSGPILGEVEQAIEALEKAQVIRNSEEGYKLLTVEEKHWETKRNGLDPREADRNRIKREVLRQIFSDPQLRKYQYQKLRTFRNTLNVEGETVEPAGEIPLNLLLADSVQIKPDRLAEARDESNARPNDVFWIVTLTDEIHDLVVELFRSREMVSEYERLASQQRLSGEESSCLSDEKNRKDSYLKKLRAKMLEAVQSGTGFFQGVQHDATALGSGFVDVFHKLFDIVVPVLYPKLEIGVLPLKGDEAEKLIVASNLNGLPQVFYHDKPEQSLVVKQSGKYLPNLGADLCRELFDYIKKEHSYGNKVTGKILESYFSGIGYGWEREALRLGLAILFRGGAVEVTHQGRKYRNYSDPACREPFMNNPKFRAASFAPRETLDLKILARAAQAYEEITGKDVNIEEGDIANAFQEVAAADRDKLLPVAARLKALKVPGSEAVADHLQWVEGILDMAPDDCVKTLAGEGKSYLEGRKMAVRLENLASEANLQVLADARRILNEQWPVLKDRTTSDDLNEAAVELEQSFDSENVLDHLERIRQAADQLTNEYTRLYRATFEKRNKAYEAAVDHVKGLPEWVAVSQDTDVPEEERDALLRPLLSRIGKKLDLRKGDTVCRATHATVTEMESDLVAVEGLTRQVVRQLQKTVEPEEKVERFRISQHFTGKIESEQDLDSVIKALRDKLEKLLAKGCKVILE</sequence>
<keyword evidence="1" id="KW-0175">Coiled coil</keyword>
<dbReference type="OrthoDB" id="3201900at2"/>
<feature type="coiled-coil region" evidence="1">
    <location>
        <begin position="1047"/>
        <end position="1074"/>
    </location>
</feature>
<dbReference type="RefSeq" id="WP_073476316.1">
    <property type="nucleotide sequence ID" value="NZ_FQZU01000014.1"/>
</dbReference>
<accession>A0A1M6N5K4</accession>